<dbReference type="GO" id="GO:0005254">
    <property type="term" value="F:chloride channel activity"/>
    <property type="evidence" value="ECO:0007669"/>
    <property type="project" value="UniProtKB-KW"/>
</dbReference>
<evidence type="ECO:0000256" key="2">
    <source>
        <dbReference type="ARBA" id="ARBA00022448"/>
    </source>
</evidence>
<reference evidence="11" key="1">
    <citation type="submission" date="2021-09" db="EMBL/GenBank/DDBJ databases">
        <title>Genomic analysis of Ralstonia spp.</title>
        <authorList>
            <person name="Aburjaile F."/>
            <person name="Ariute J.C."/>
            <person name="Pais A.K.L."/>
            <person name="Albuquerque G.M.R."/>
            <person name="Silva A.M.F."/>
            <person name="Brenig B."/>
            <person name="Azevedo V."/>
            <person name="Matiuzzi M."/>
            <person name="Ramos R."/>
            <person name="Goes-Neto A."/>
            <person name="Soares S."/>
            <person name="Iseppon A.M.B."/>
            <person name="Souza E."/>
            <person name="Gama M."/>
        </authorList>
    </citation>
    <scope>NUCLEOTIDE SEQUENCE</scope>
    <source>
        <strain evidence="11">B4</strain>
    </source>
</reference>
<dbReference type="PRINTS" id="PR00762">
    <property type="entry name" value="CLCHANNEL"/>
</dbReference>
<comment type="subcellular location">
    <subcellularLocation>
        <location evidence="1">Membrane</location>
        <topology evidence="1">Multi-pass membrane protein</topology>
    </subcellularLocation>
</comment>
<evidence type="ECO:0000256" key="7">
    <source>
        <dbReference type="ARBA" id="ARBA00023173"/>
    </source>
</evidence>
<dbReference type="Proteomes" id="UP001143674">
    <property type="component" value="Unassembled WGS sequence"/>
</dbReference>
<proteinExistence type="predicted"/>
<dbReference type="InterPro" id="IPR050368">
    <property type="entry name" value="ClC-type_chloride_channel"/>
</dbReference>
<dbReference type="RefSeq" id="WP_184850482.1">
    <property type="nucleotide sequence ID" value="NZ_JABZEH010000001.1"/>
</dbReference>
<keyword evidence="8" id="KW-0868">Chloride</keyword>
<keyword evidence="2" id="KW-0813">Transport</keyword>
<evidence type="ECO:0000256" key="10">
    <source>
        <dbReference type="SAM" id="Phobius"/>
    </source>
</evidence>
<feature type="transmembrane region" description="Helical" evidence="10">
    <location>
        <begin position="62"/>
        <end position="85"/>
    </location>
</feature>
<dbReference type="GO" id="GO:0034707">
    <property type="term" value="C:chloride channel complex"/>
    <property type="evidence" value="ECO:0007669"/>
    <property type="project" value="UniProtKB-KW"/>
</dbReference>
<dbReference type="Pfam" id="PF00654">
    <property type="entry name" value="Voltage_CLC"/>
    <property type="match status" value="1"/>
</dbReference>
<dbReference type="PANTHER" id="PTHR43427:SF6">
    <property type="entry name" value="CHLORIDE CHANNEL PROTEIN CLC-E"/>
    <property type="match status" value="1"/>
</dbReference>
<dbReference type="Gene3D" id="1.10.3080.10">
    <property type="entry name" value="Clc chloride channel"/>
    <property type="match status" value="1"/>
</dbReference>
<dbReference type="CDD" id="cd01034">
    <property type="entry name" value="EriC_like"/>
    <property type="match status" value="1"/>
</dbReference>
<keyword evidence="9" id="KW-0407">Ion channel</keyword>
<feature type="transmembrane region" description="Helical" evidence="10">
    <location>
        <begin position="283"/>
        <end position="310"/>
    </location>
</feature>
<keyword evidence="5" id="KW-0406">Ion transport</keyword>
<feature type="transmembrane region" description="Helical" evidence="10">
    <location>
        <begin position="415"/>
        <end position="438"/>
    </location>
</feature>
<organism evidence="11 12">
    <name type="scientific">Ralstonia solanacearum</name>
    <name type="common">Pseudomonas solanacearum</name>
    <dbReference type="NCBI Taxonomy" id="305"/>
    <lineage>
        <taxon>Bacteria</taxon>
        <taxon>Pseudomonadati</taxon>
        <taxon>Pseudomonadota</taxon>
        <taxon>Betaproteobacteria</taxon>
        <taxon>Burkholderiales</taxon>
        <taxon>Burkholderiaceae</taxon>
        <taxon>Ralstonia</taxon>
        <taxon>Ralstonia solanacearum species complex</taxon>
    </lineage>
</organism>
<evidence type="ECO:0000256" key="5">
    <source>
        <dbReference type="ARBA" id="ARBA00023065"/>
    </source>
</evidence>
<keyword evidence="4 10" id="KW-1133">Transmembrane helix</keyword>
<dbReference type="InterPro" id="IPR001807">
    <property type="entry name" value="ClC"/>
</dbReference>
<evidence type="ECO:0000256" key="6">
    <source>
        <dbReference type="ARBA" id="ARBA00023136"/>
    </source>
</evidence>
<dbReference type="PANTHER" id="PTHR43427">
    <property type="entry name" value="CHLORIDE CHANNEL PROTEIN CLC-E"/>
    <property type="match status" value="1"/>
</dbReference>
<accession>A0AAE3NKZ1</accession>
<feature type="transmembrane region" description="Helical" evidence="10">
    <location>
        <begin position="97"/>
        <end position="117"/>
    </location>
</feature>
<dbReference type="EMBL" id="JAIVEX010000005">
    <property type="protein sequence ID" value="MDB0522396.1"/>
    <property type="molecule type" value="Genomic_DNA"/>
</dbReference>
<evidence type="ECO:0000313" key="12">
    <source>
        <dbReference type="Proteomes" id="UP001143674"/>
    </source>
</evidence>
<feature type="transmembrane region" description="Helical" evidence="10">
    <location>
        <begin position="246"/>
        <end position="263"/>
    </location>
</feature>
<evidence type="ECO:0000256" key="9">
    <source>
        <dbReference type="ARBA" id="ARBA00023303"/>
    </source>
</evidence>
<keyword evidence="6 10" id="KW-0472">Membrane</keyword>
<evidence type="ECO:0000256" key="1">
    <source>
        <dbReference type="ARBA" id="ARBA00004141"/>
    </source>
</evidence>
<protein>
    <submittedName>
        <fullName evidence="11">Chloride channel protein</fullName>
    </submittedName>
</protein>
<dbReference type="AlphaFoldDB" id="A0AAE3NKZ1"/>
<dbReference type="SUPFAM" id="SSF81340">
    <property type="entry name" value="Clc chloride channel"/>
    <property type="match status" value="1"/>
</dbReference>
<evidence type="ECO:0000313" key="11">
    <source>
        <dbReference type="EMBL" id="MDB0522396.1"/>
    </source>
</evidence>
<gene>
    <name evidence="11" type="ORF">LBW55_12355</name>
</gene>
<keyword evidence="7" id="KW-0869">Chloride channel</keyword>
<dbReference type="InterPro" id="IPR014743">
    <property type="entry name" value="Cl-channel_core"/>
</dbReference>
<evidence type="ECO:0000256" key="8">
    <source>
        <dbReference type="ARBA" id="ARBA00023214"/>
    </source>
</evidence>
<comment type="caution">
    <text evidence="11">The sequence shown here is derived from an EMBL/GenBank/DDBJ whole genome shotgun (WGS) entry which is preliminary data.</text>
</comment>
<evidence type="ECO:0000256" key="3">
    <source>
        <dbReference type="ARBA" id="ARBA00022692"/>
    </source>
</evidence>
<name>A0AAE3NKZ1_RALSL</name>
<evidence type="ECO:0000256" key="4">
    <source>
        <dbReference type="ARBA" id="ARBA00022989"/>
    </source>
</evidence>
<feature type="transmembrane region" description="Helical" evidence="10">
    <location>
        <begin position="322"/>
        <end position="340"/>
    </location>
</feature>
<sequence>MIYRGGTIKRFSQGCRKTLHRIDPPTMKDAPSPSLLARLRKGLLRLLERKLRQTSRMSRNGLRFTIFLAGAAGVAVLSLLFSWLADTALVLQHRLHAHVAWLTFVLLPPGLAALRWLTLRLAPQARGSGIPQVIATQHLPPFGVAQTTLVSFPQALWKIGLTAAALFLGASVGREGPSVQVGAAAMLAWGHWWQRRAGVQVGFHAQALLTAGAAGGLAAAFNTPLAGVVFAIEELGKGAALRWDRLVLAGVLASGFLSLAVVGNNPYFLVREPILFLREAWPWILLAALICGIFGGLFAKLLLGGVAGILPVALGERAQRHPVWVAFGCGVVIACIGAATHGDTYGTGYDQAAALLNGHPIATHGFGIAKLAATVASYFAGIPGGIFTPSLAIGAGLGEHLWQLTASFGLTDERVLVLVSMAAFLAAATQAPITASVIVMEMTRSQNMMFHLLAATLLASFVARQFSPRPFYHAASRNFRREALTVEATSGKAVRA</sequence>
<keyword evidence="3 10" id="KW-0812">Transmembrane</keyword>